<proteinExistence type="inferred from homology"/>
<comment type="subunit">
    <text evidence="3 7">Homodimer.</text>
</comment>
<comment type="function">
    <text evidence="7">Participates actively in the response to hyperosmotic and heat shock by preventing the aggregation of stress-denatured proteins, in association with DnaK and GrpE. It is the nucleotide exchange factor for DnaK and may function as a thermosensor. Unfolded proteins bind initially to DnaJ; upon interaction with the DnaJ-bound protein, DnaK hydrolyzes its bound ATP, resulting in the formation of a stable complex. GrpE releases ADP from DnaK; ATP binding to DnaK triggers the release of the substrate protein, thus completing the reaction cycle. Several rounds of ATP-dependent interactions between DnaJ, DnaK and GrpE are required for fully efficient folding.</text>
</comment>
<dbReference type="InterPro" id="IPR009012">
    <property type="entry name" value="GrpE_head"/>
</dbReference>
<gene>
    <name evidence="7" type="primary">grpE</name>
    <name evidence="11" type="ORF">J9259_07155</name>
    <name evidence="12" type="ORF">KIY12_06615</name>
</gene>
<name>A0A8J7YWX9_9ARCH</name>
<evidence type="ECO:0000256" key="8">
    <source>
        <dbReference type="RuleBase" id="RU004478"/>
    </source>
</evidence>
<dbReference type="Pfam" id="PF01025">
    <property type="entry name" value="GrpE"/>
    <property type="match status" value="1"/>
</dbReference>
<dbReference type="GO" id="GO:0051087">
    <property type="term" value="F:protein-folding chaperone binding"/>
    <property type="evidence" value="ECO:0007669"/>
    <property type="project" value="InterPro"/>
</dbReference>
<dbReference type="PRINTS" id="PR00773">
    <property type="entry name" value="GRPEPROTEIN"/>
</dbReference>
<dbReference type="EMBL" id="JAHEAC010000057">
    <property type="protein sequence ID" value="MBX8644374.1"/>
    <property type="molecule type" value="Genomic_DNA"/>
</dbReference>
<dbReference type="PANTHER" id="PTHR21237:SF23">
    <property type="entry name" value="GRPE PROTEIN HOMOLOG, MITOCHONDRIAL"/>
    <property type="match status" value="1"/>
</dbReference>
<feature type="compositionally biased region" description="Basic and acidic residues" evidence="10">
    <location>
        <begin position="12"/>
        <end position="21"/>
    </location>
</feature>
<dbReference type="GO" id="GO:0000774">
    <property type="term" value="F:adenyl-nucleotide exchange factor activity"/>
    <property type="evidence" value="ECO:0007669"/>
    <property type="project" value="InterPro"/>
</dbReference>
<comment type="similarity">
    <text evidence="2 7 8">Belongs to the GrpE family.</text>
</comment>
<feature type="coiled-coil region" evidence="9">
    <location>
        <begin position="71"/>
        <end position="126"/>
    </location>
</feature>
<comment type="caution">
    <text evidence="12">The sequence shown here is derived from an EMBL/GenBank/DDBJ whole genome shotgun (WGS) entry which is preliminary data.</text>
</comment>
<accession>A0A8J7YWX9</accession>
<comment type="subcellular location">
    <subcellularLocation>
        <location evidence="1 7">Cytoplasm</location>
    </subcellularLocation>
</comment>
<dbReference type="InterPro" id="IPR000740">
    <property type="entry name" value="GrpE"/>
</dbReference>
<sequence>MERRIRSGALPRLDRVKKMENKPSGSEVAENEHNQPSEKSDSTQSQTEAMSAVEKGAETADEGTKQRNEEFEKLRSEIATLRKSVEEKESIIKDYESLLKKIQADFDNYRKRIEREREEYSKLVVERLVRKLVNVIDDLDRGLSETKVNGNGDPFRAGIEKIRENTMQILTEEGLREIPTNKPFDPYYHEALVVEESSDYGDNEIMEVYQKGYTLGTKVIRPAKVRVSRKVERKESGDETEKDV</sequence>
<evidence type="ECO:0000313" key="13">
    <source>
        <dbReference type="Proteomes" id="UP000750197"/>
    </source>
</evidence>
<evidence type="ECO:0000313" key="11">
    <source>
        <dbReference type="EMBL" id="MBX8632274.1"/>
    </source>
</evidence>
<evidence type="ECO:0000256" key="10">
    <source>
        <dbReference type="SAM" id="MobiDB-lite"/>
    </source>
</evidence>
<keyword evidence="9" id="KW-0175">Coiled coil</keyword>
<dbReference type="AlphaFoldDB" id="A0A8J7YWX9"/>
<evidence type="ECO:0000256" key="1">
    <source>
        <dbReference type="ARBA" id="ARBA00004496"/>
    </source>
</evidence>
<dbReference type="GO" id="GO:0051082">
    <property type="term" value="F:unfolded protein binding"/>
    <property type="evidence" value="ECO:0007669"/>
    <property type="project" value="TreeGrafter"/>
</dbReference>
<evidence type="ECO:0000313" key="12">
    <source>
        <dbReference type="EMBL" id="MBX8644374.1"/>
    </source>
</evidence>
<dbReference type="GO" id="GO:0042803">
    <property type="term" value="F:protein homodimerization activity"/>
    <property type="evidence" value="ECO:0007669"/>
    <property type="project" value="InterPro"/>
</dbReference>
<evidence type="ECO:0000256" key="7">
    <source>
        <dbReference type="HAMAP-Rule" id="MF_01151"/>
    </source>
</evidence>
<dbReference type="HAMAP" id="MF_01151">
    <property type="entry name" value="GrpE"/>
    <property type="match status" value="1"/>
</dbReference>
<organism evidence="12 13">
    <name type="scientific">Candidatus Sysuiplasma superficiale</name>
    <dbReference type="NCBI Taxonomy" id="2823368"/>
    <lineage>
        <taxon>Archaea</taxon>
        <taxon>Methanobacteriati</taxon>
        <taxon>Thermoplasmatota</taxon>
        <taxon>Thermoplasmata</taxon>
        <taxon>Candidatus Sysuiplasmatales</taxon>
        <taxon>Candidatus Sysuiplasmataceae</taxon>
        <taxon>Candidatus Sysuiplasma</taxon>
    </lineage>
</organism>
<feature type="region of interest" description="Disordered" evidence="10">
    <location>
        <begin position="1"/>
        <end position="71"/>
    </location>
</feature>
<evidence type="ECO:0000256" key="5">
    <source>
        <dbReference type="ARBA" id="ARBA00023016"/>
    </source>
</evidence>
<dbReference type="SUPFAM" id="SSF58014">
    <property type="entry name" value="Coiled-coil domain of nucleotide exchange factor GrpE"/>
    <property type="match status" value="1"/>
</dbReference>
<dbReference type="SUPFAM" id="SSF51064">
    <property type="entry name" value="Head domain of nucleotide exchange factor GrpE"/>
    <property type="match status" value="1"/>
</dbReference>
<evidence type="ECO:0000256" key="6">
    <source>
        <dbReference type="ARBA" id="ARBA00023186"/>
    </source>
</evidence>
<keyword evidence="4 7" id="KW-0963">Cytoplasm</keyword>
<keyword evidence="6 7" id="KW-0143">Chaperone</keyword>
<feature type="compositionally biased region" description="Basic and acidic residues" evidence="10">
    <location>
        <begin position="30"/>
        <end position="41"/>
    </location>
</feature>
<dbReference type="Proteomes" id="UP000716004">
    <property type="component" value="Unassembled WGS sequence"/>
</dbReference>
<dbReference type="GO" id="GO:0005737">
    <property type="term" value="C:cytoplasm"/>
    <property type="evidence" value="ECO:0007669"/>
    <property type="project" value="UniProtKB-SubCell"/>
</dbReference>
<reference evidence="12" key="1">
    <citation type="submission" date="2021-05" db="EMBL/GenBank/DDBJ databases">
        <title>Genomic insights into ecological role and evolution of a novel Thermoplasmata order Candidatus Sysuiplasmatales.</title>
        <authorList>
            <person name="Yuan Y."/>
        </authorList>
    </citation>
    <scope>NUCLEOTIDE SEQUENCE</scope>
    <source>
        <strain evidence="12">TUT19-bin139</strain>
        <strain evidence="11">YP2-bin.285</strain>
    </source>
</reference>
<evidence type="ECO:0000256" key="4">
    <source>
        <dbReference type="ARBA" id="ARBA00022490"/>
    </source>
</evidence>
<evidence type="ECO:0000256" key="3">
    <source>
        <dbReference type="ARBA" id="ARBA00011738"/>
    </source>
</evidence>
<dbReference type="PANTHER" id="PTHR21237">
    <property type="entry name" value="GRPE PROTEIN"/>
    <property type="match status" value="1"/>
</dbReference>
<dbReference type="FunFam" id="2.30.22.10:FF:000001">
    <property type="entry name" value="Protein GrpE"/>
    <property type="match status" value="1"/>
</dbReference>
<protein>
    <recommendedName>
        <fullName evidence="7">Protein GrpE</fullName>
    </recommendedName>
    <alternativeName>
        <fullName evidence="7">HSP-70 cofactor</fullName>
    </alternativeName>
</protein>
<evidence type="ECO:0000256" key="2">
    <source>
        <dbReference type="ARBA" id="ARBA00009054"/>
    </source>
</evidence>
<dbReference type="CDD" id="cd00446">
    <property type="entry name" value="GrpE"/>
    <property type="match status" value="1"/>
</dbReference>
<keyword evidence="5 7" id="KW-0346">Stress response</keyword>
<dbReference type="EMBL" id="JAGVSJ010000019">
    <property type="protein sequence ID" value="MBX8632274.1"/>
    <property type="molecule type" value="Genomic_DNA"/>
</dbReference>
<dbReference type="Gene3D" id="3.90.20.20">
    <property type="match status" value="1"/>
</dbReference>
<dbReference type="GO" id="GO:0006457">
    <property type="term" value="P:protein folding"/>
    <property type="evidence" value="ECO:0007669"/>
    <property type="project" value="InterPro"/>
</dbReference>
<feature type="compositionally biased region" description="Basic and acidic residues" evidence="10">
    <location>
        <begin position="55"/>
        <end position="71"/>
    </location>
</feature>
<dbReference type="Proteomes" id="UP000750197">
    <property type="component" value="Unassembled WGS sequence"/>
</dbReference>
<dbReference type="InterPro" id="IPR013805">
    <property type="entry name" value="GrpE_CC"/>
</dbReference>
<dbReference type="Gene3D" id="2.30.22.10">
    <property type="entry name" value="Head domain of nucleotide exchange factor GrpE"/>
    <property type="match status" value="1"/>
</dbReference>
<evidence type="ECO:0000256" key="9">
    <source>
        <dbReference type="SAM" id="Coils"/>
    </source>
</evidence>